<evidence type="ECO:0000313" key="16">
    <source>
        <dbReference type="EMBL" id="EZP81213.1"/>
    </source>
</evidence>
<feature type="domain" description="PTS EIIB type-1" evidence="13">
    <location>
        <begin position="406"/>
        <end position="488"/>
    </location>
</feature>
<feature type="transmembrane region" description="Helical" evidence="12">
    <location>
        <begin position="204"/>
        <end position="231"/>
    </location>
</feature>
<protein>
    <submittedName>
        <fullName evidence="15">PTS N-acetyl-D-glucosamine transporter</fullName>
    </submittedName>
    <submittedName>
        <fullName evidence="16">PTS system, N-acetylglucosamine-specific IIBC component</fullName>
    </submittedName>
</protein>
<name>A0A031JWM6_9SPHN</name>
<dbReference type="NCBIfam" id="TIGR01998">
    <property type="entry name" value="PTS-II-BC-nag"/>
    <property type="match status" value="1"/>
</dbReference>
<keyword evidence="8" id="KW-0418">Kinase</keyword>
<sequence>MRGWTRSLGQRLQGLGRALMLPIAVLPVAALLLRLGQPDLLGLEFVSAAGNAMFANLGLLFAIGVATGFARDGNGAAPLAGAVCFLVASEGARALLAIPPEVTAGVAANLQAAVTAAWSQSQIARLSVPIGIVSGIVGGSAYNRFHNFRAPEYLAFFGGRRFVPIVSGTVGVVIAGIVGAAFPTVNSGIDGISRLALASGEWGLFVYGLLNRLLLVTGLHHIINNVAWFVLGDYHGTTGDLRRFFAGDPDAGAFMTGFFPVMMFGLPAACLAMYRSALPERRKATGGMLLSLAATSFLTGVTEPIEFSFMFLAPVLFVVHAVLTGVSMALMSALDVHLGFGFSAGLFDYVLNFGKAQKPLLLLPVGLAYFAVYYGVFRWVILRFDLKTPGREAVAGMAERRERPAGERGLAFLDALGGMENLREIGACTTRLRLVVAEQGLIDEAELRALGAKGIIRPSAHGLQVVLGPIADAVADEIRAAAHGGARAPAAAAPSPKVEADGTEAFDPARLPADVRKAIGPDAAIWATHGRLLVDASAKPDLEALAGHGLRCGALVGTRWHLLFEPAAVERWRSPS</sequence>
<keyword evidence="18" id="KW-1185">Reference proteome</keyword>
<keyword evidence="3" id="KW-1003">Cell membrane</keyword>
<dbReference type="GO" id="GO:0009401">
    <property type="term" value="P:phosphoenolpyruvate-dependent sugar phosphotransferase system"/>
    <property type="evidence" value="ECO:0007669"/>
    <property type="project" value="UniProtKB-KW"/>
</dbReference>
<organism evidence="16 17">
    <name type="scientific">Novosphingobium resinovorum</name>
    <dbReference type="NCBI Taxonomy" id="158500"/>
    <lineage>
        <taxon>Bacteria</taxon>
        <taxon>Pseudomonadati</taxon>
        <taxon>Pseudomonadota</taxon>
        <taxon>Alphaproteobacteria</taxon>
        <taxon>Sphingomonadales</taxon>
        <taxon>Sphingomonadaceae</taxon>
        <taxon>Novosphingobium</taxon>
    </lineage>
</organism>
<evidence type="ECO:0000256" key="8">
    <source>
        <dbReference type="ARBA" id="ARBA00022777"/>
    </source>
</evidence>
<evidence type="ECO:0000259" key="13">
    <source>
        <dbReference type="PROSITE" id="PS51098"/>
    </source>
</evidence>
<evidence type="ECO:0000256" key="1">
    <source>
        <dbReference type="ARBA" id="ARBA00004651"/>
    </source>
</evidence>
<dbReference type="Gene3D" id="3.30.1360.60">
    <property type="entry name" value="Glucose permease domain IIB"/>
    <property type="match status" value="1"/>
</dbReference>
<dbReference type="KEGG" id="nre:BES08_24560"/>
<evidence type="ECO:0000256" key="2">
    <source>
        <dbReference type="ARBA" id="ARBA00022448"/>
    </source>
</evidence>
<dbReference type="Pfam" id="PF02378">
    <property type="entry name" value="PTS_EIIC"/>
    <property type="match status" value="1"/>
</dbReference>
<evidence type="ECO:0000313" key="15">
    <source>
        <dbReference type="EMBL" id="AOR79917.1"/>
    </source>
</evidence>
<gene>
    <name evidence="15" type="ORF">BES08_24560</name>
    <name evidence="16" type="ORF">BV97_02874</name>
</gene>
<evidence type="ECO:0000256" key="4">
    <source>
        <dbReference type="ARBA" id="ARBA00022597"/>
    </source>
</evidence>
<reference evidence="16 17" key="1">
    <citation type="submission" date="2014-03" db="EMBL/GenBank/DDBJ databases">
        <title>Whole genome sequence of Novosphingobium resinovorum KF1.</title>
        <authorList>
            <person name="Gan H.M."/>
            <person name="Gan H.Y."/>
            <person name="Chew T.H."/>
            <person name="Savka M.A."/>
        </authorList>
    </citation>
    <scope>NUCLEOTIDE SEQUENCE [LARGE SCALE GENOMIC DNA]</scope>
    <source>
        <strain evidence="16 17">KF1</strain>
    </source>
</reference>
<dbReference type="PANTHER" id="PTHR30009:SF4">
    <property type="entry name" value="PTS SYSTEM N-ACETYLGLUCOSAMINE-SPECIFIC EIICBA COMPONENT"/>
    <property type="match status" value="1"/>
</dbReference>
<dbReference type="InterPro" id="IPR001996">
    <property type="entry name" value="PTS_IIB_1"/>
</dbReference>
<feature type="active site" description="Phosphocysteine intermediate; for EIIB activity" evidence="11">
    <location>
        <position position="428"/>
    </location>
</feature>
<dbReference type="InterPro" id="IPR013013">
    <property type="entry name" value="PTS_EIIC_1"/>
</dbReference>
<dbReference type="CDD" id="cd00212">
    <property type="entry name" value="PTS_IIB_glc"/>
    <property type="match status" value="1"/>
</dbReference>
<evidence type="ECO:0000256" key="3">
    <source>
        <dbReference type="ARBA" id="ARBA00022475"/>
    </source>
</evidence>
<dbReference type="PANTHER" id="PTHR30009">
    <property type="entry name" value="CYTOCHROME C-TYPE SYNTHESIS PROTEIN AND PTS TRANSMEMBRANE COMPONENT"/>
    <property type="match status" value="1"/>
</dbReference>
<evidence type="ECO:0000256" key="6">
    <source>
        <dbReference type="ARBA" id="ARBA00022683"/>
    </source>
</evidence>
<dbReference type="InterPro" id="IPR050429">
    <property type="entry name" value="PTS_Glucose_EIICBA"/>
</dbReference>
<feature type="transmembrane region" description="Helical" evidence="12">
    <location>
        <begin position="45"/>
        <end position="70"/>
    </location>
</feature>
<dbReference type="GO" id="GO:0005886">
    <property type="term" value="C:plasma membrane"/>
    <property type="evidence" value="ECO:0007669"/>
    <property type="project" value="UniProtKB-SubCell"/>
</dbReference>
<keyword evidence="9 12" id="KW-1133">Transmembrane helix</keyword>
<dbReference type="InterPro" id="IPR003352">
    <property type="entry name" value="PTS_EIIC"/>
</dbReference>
<dbReference type="Pfam" id="PF00367">
    <property type="entry name" value="PTS_EIIB"/>
    <property type="match status" value="1"/>
</dbReference>
<feature type="transmembrane region" description="Helical" evidence="12">
    <location>
        <begin position="307"/>
        <end position="329"/>
    </location>
</feature>
<evidence type="ECO:0000256" key="12">
    <source>
        <dbReference type="SAM" id="Phobius"/>
    </source>
</evidence>
<dbReference type="PROSITE" id="PS01035">
    <property type="entry name" value="PTS_EIIB_TYPE_1_CYS"/>
    <property type="match status" value="1"/>
</dbReference>
<evidence type="ECO:0000256" key="5">
    <source>
        <dbReference type="ARBA" id="ARBA00022679"/>
    </source>
</evidence>
<dbReference type="PROSITE" id="PS51098">
    <property type="entry name" value="PTS_EIIB_TYPE_1"/>
    <property type="match status" value="1"/>
</dbReference>
<keyword evidence="15" id="KW-0614">Plasmid</keyword>
<accession>A0A031JWM6</accession>
<dbReference type="RefSeq" id="WP_008830750.1">
    <property type="nucleotide sequence ID" value="NZ_CP017076.1"/>
</dbReference>
<keyword evidence="7 12" id="KW-0812">Transmembrane</keyword>
<dbReference type="Proteomes" id="UP000094626">
    <property type="component" value="Plasmid pSA1"/>
</dbReference>
<keyword evidence="5" id="KW-0808">Transferase</keyword>
<evidence type="ECO:0000256" key="11">
    <source>
        <dbReference type="PROSITE-ProRule" id="PRU00421"/>
    </source>
</evidence>
<keyword evidence="2" id="KW-0813">Transport</keyword>
<dbReference type="PROSITE" id="PS51103">
    <property type="entry name" value="PTS_EIIC_TYPE_1"/>
    <property type="match status" value="1"/>
</dbReference>
<evidence type="ECO:0000313" key="18">
    <source>
        <dbReference type="Proteomes" id="UP000094626"/>
    </source>
</evidence>
<feature type="domain" description="PTS EIIC type-1" evidence="14">
    <location>
        <begin position="6"/>
        <end position="393"/>
    </location>
</feature>
<feature type="transmembrane region" description="Helical" evidence="12">
    <location>
        <begin position="123"/>
        <end position="142"/>
    </location>
</feature>
<dbReference type="GO" id="GO:0015572">
    <property type="term" value="F:N-acetylglucosamine transmembrane transporter activity"/>
    <property type="evidence" value="ECO:0007669"/>
    <property type="project" value="InterPro"/>
</dbReference>
<dbReference type="GO" id="GO:0019866">
    <property type="term" value="C:organelle inner membrane"/>
    <property type="evidence" value="ECO:0007669"/>
    <property type="project" value="InterPro"/>
</dbReference>
<reference evidence="18" key="3">
    <citation type="journal article" date="2017" name="J. Biotechnol.">
        <title>Complete genome sequence of Novosphingobium resinovorum SA1, a versatile xenobiotic-degrading bacterium capable of utilizing sulfanilic acid.</title>
        <authorList>
            <person name="Hegedus B."/>
            <person name="Kos P.B."/>
            <person name="Balint B."/>
            <person name="Maroti G."/>
            <person name="Gan H.M."/>
            <person name="Perei K."/>
            <person name="Rakhely G."/>
        </authorList>
    </citation>
    <scope>NUCLEOTIDE SEQUENCE [LARGE SCALE GENOMIC DNA]</scope>
    <source>
        <strain evidence="18">SA1</strain>
    </source>
</reference>
<dbReference type="PATRIC" id="fig|158500.4.peg.2941"/>
<feature type="transmembrane region" description="Helical" evidence="12">
    <location>
        <begin position="336"/>
        <end position="354"/>
    </location>
</feature>
<dbReference type="SUPFAM" id="SSF55604">
    <property type="entry name" value="Glucose permease domain IIB"/>
    <property type="match status" value="1"/>
</dbReference>
<dbReference type="eggNOG" id="COG1264">
    <property type="taxonomic scope" value="Bacteria"/>
</dbReference>
<dbReference type="eggNOG" id="COG1263">
    <property type="taxonomic scope" value="Bacteria"/>
</dbReference>
<dbReference type="EMBL" id="JFYZ01000013">
    <property type="protein sequence ID" value="EZP81213.1"/>
    <property type="molecule type" value="Genomic_DNA"/>
</dbReference>
<dbReference type="InterPro" id="IPR010974">
    <property type="entry name" value="PTS_IIBC_nag"/>
</dbReference>
<dbReference type="GO" id="GO:0016301">
    <property type="term" value="F:kinase activity"/>
    <property type="evidence" value="ECO:0007669"/>
    <property type="project" value="UniProtKB-KW"/>
</dbReference>
<dbReference type="GO" id="GO:0090563">
    <property type="term" value="F:protein-phosphocysteine-sugar phosphotransferase activity"/>
    <property type="evidence" value="ECO:0007669"/>
    <property type="project" value="TreeGrafter"/>
</dbReference>
<feature type="transmembrane region" description="Helical" evidence="12">
    <location>
        <begin position="162"/>
        <end position="183"/>
    </location>
</feature>
<reference evidence="15" key="2">
    <citation type="submission" date="2016-08" db="EMBL/GenBank/DDBJ databases">
        <authorList>
            <person name="Seilhamer J.J."/>
        </authorList>
    </citation>
    <scope>NUCLEOTIDE SEQUENCE [LARGE SCALE GENOMIC DNA]</scope>
    <source>
        <strain evidence="15">SA1</strain>
        <plasmid evidence="15">pSA1</plasmid>
    </source>
</reference>
<feature type="transmembrane region" description="Helical" evidence="12">
    <location>
        <begin position="251"/>
        <end position="272"/>
    </location>
</feature>
<keyword evidence="4" id="KW-0762">Sugar transport</keyword>
<keyword evidence="6" id="KW-0598">Phosphotransferase system</keyword>
<evidence type="ECO:0000256" key="9">
    <source>
        <dbReference type="ARBA" id="ARBA00022989"/>
    </source>
</evidence>
<feature type="transmembrane region" description="Helical" evidence="12">
    <location>
        <begin position="360"/>
        <end position="381"/>
    </location>
</feature>
<evidence type="ECO:0000256" key="10">
    <source>
        <dbReference type="ARBA" id="ARBA00023136"/>
    </source>
</evidence>
<feature type="transmembrane region" description="Helical" evidence="12">
    <location>
        <begin position="12"/>
        <end position="33"/>
    </location>
</feature>
<dbReference type="GO" id="GO:0008982">
    <property type="term" value="F:protein-N(PI)-phosphohistidine-sugar phosphotransferase activity"/>
    <property type="evidence" value="ECO:0007669"/>
    <property type="project" value="InterPro"/>
</dbReference>
<dbReference type="Proteomes" id="UP000024329">
    <property type="component" value="Unassembled WGS sequence"/>
</dbReference>
<keyword evidence="10 12" id="KW-0472">Membrane</keyword>
<dbReference type="EMBL" id="CP017076">
    <property type="protein sequence ID" value="AOR79917.1"/>
    <property type="molecule type" value="Genomic_DNA"/>
</dbReference>
<evidence type="ECO:0000313" key="17">
    <source>
        <dbReference type="Proteomes" id="UP000024329"/>
    </source>
</evidence>
<geneLocation type="plasmid" evidence="15 18">
    <name>pSA1</name>
</geneLocation>
<dbReference type="InterPro" id="IPR018113">
    <property type="entry name" value="PTrfase_EIIB_Cys"/>
</dbReference>
<evidence type="ECO:0000259" key="14">
    <source>
        <dbReference type="PROSITE" id="PS51103"/>
    </source>
</evidence>
<comment type="subcellular location">
    <subcellularLocation>
        <location evidence="1">Cell membrane</location>
        <topology evidence="1">Multi-pass membrane protein</topology>
    </subcellularLocation>
</comment>
<proteinExistence type="predicted"/>
<dbReference type="GO" id="GO:0015764">
    <property type="term" value="P:N-acetylglucosamine transport"/>
    <property type="evidence" value="ECO:0007669"/>
    <property type="project" value="TreeGrafter"/>
</dbReference>
<dbReference type="AlphaFoldDB" id="A0A031JWM6"/>
<dbReference type="InterPro" id="IPR036878">
    <property type="entry name" value="Glu_permease_IIB"/>
</dbReference>
<evidence type="ECO:0000256" key="7">
    <source>
        <dbReference type="ARBA" id="ARBA00022692"/>
    </source>
</evidence>